<reference evidence="7 8" key="1">
    <citation type="journal article" date="2023" name="Elife">
        <title>Identification of key yeast species and microbe-microbe interactions impacting larval growth of Drosophila in the wild.</title>
        <authorList>
            <person name="Mure A."/>
            <person name="Sugiura Y."/>
            <person name="Maeda R."/>
            <person name="Honda K."/>
            <person name="Sakurai N."/>
            <person name="Takahashi Y."/>
            <person name="Watada M."/>
            <person name="Katoh T."/>
            <person name="Gotoh A."/>
            <person name="Gotoh Y."/>
            <person name="Taniguchi I."/>
            <person name="Nakamura K."/>
            <person name="Hayashi T."/>
            <person name="Katayama T."/>
            <person name="Uemura T."/>
            <person name="Hattori Y."/>
        </authorList>
    </citation>
    <scope>NUCLEOTIDE SEQUENCE [LARGE SCALE GENOMIC DNA]</scope>
    <source>
        <strain evidence="7 8">SC-9</strain>
    </source>
</reference>
<keyword evidence="1" id="KW-0813">Transport</keyword>
<dbReference type="InterPro" id="IPR032629">
    <property type="entry name" value="DCB_dom"/>
</dbReference>
<dbReference type="GO" id="GO:0005794">
    <property type="term" value="C:Golgi apparatus"/>
    <property type="evidence" value="ECO:0007669"/>
    <property type="project" value="UniProtKB-ARBA"/>
</dbReference>
<feature type="domain" description="Mon2 C-terminal" evidence="5">
    <location>
        <begin position="1078"/>
        <end position="1274"/>
    </location>
</feature>
<evidence type="ECO:0000256" key="3">
    <source>
        <dbReference type="SAM" id="MobiDB-lite"/>
    </source>
</evidence>
<dbReference type="Pfam" id="PF16213">
    <property type="entry name" value="DCB"/>
    <property type="match status" value="1"/>
</dbReference>
<feature type="region of interest" description="Disordered" evidence="3">
    <location>
        <begin position="583"/>
        <end position="614"/>
    </location>
</feature>
<feature type="domain" description="Mon2/Sec7/BIG1-like dimerisation and cyclophilin-binding" evidence="6">
    <location>
        <begin position="4"/>
        <end position="179"/>
    </location>
</feature>
<evidence type="ECO:0000259" key="6">
    <source>
        <dbReference type="Pfam" id="PF16213"/>
    </source>
</evidence>
<feature type="compositionally biased region" description="Polar residues" evidence="3">
    <location>
        <begin position="583"/>
        <end position="600"/>
    </location>
</feature>
<keyword evidence="8" id="KW-1185">Reference proteome</keyword>
<dbReference type="Pfam" id="PF16206">
    <property type="entry name" value="Mon2_C"/>
    <property type="match status" value="1"/>
</dbReference>
<gene>
    <name evidence="7" type="ORF">DASC09_028050</name>
</gene>
<dbReference type="Pfam" id="PF12783">
    <property type="entry name" value="Sec7-like_HUS"/>
    <property type="match status" value="1"/>
</dbReference>
<feature type="domain" description="Mon2/Sec7/BIG1-like HUS" evidence="4">
    <location>
        <begin position="206"/>
        <end position="362"/>
    </location>
</feature>
<accession>A0AAV5QMB6</accession>
<keyword evidence="2" id="KW-0653">Protein transport</keyword>
<comment type="caution">
    <text evidence="7">The sequence shown here is derived from an EMBL/GenBank/DDBJ whole genome shotgun (WGS) entry which is preliminary data.</text>
</comment>
<evidence type="ECO:0000259" key="5">
    <source>
        <dbReference type="Pfam" id="PF16206"/>
    </source>
</evidence>
<evidence type="ECO:0000259" key="4">
    <source>
        <dbReference type="Pfam" id="PF12783"/>
    </source>
</evidence>
<evidence type="ECO:0000313" key="8">
    <source>
        <dbReference type="Proteomes" id="UP001360560"/>
    </source>
</evidence>
<proteinExistence type="predicted"/>
<sequence length="1859" mass="211624">MSTVAALSTDLSSLISESRRRNSEIKHAAESSLNILKSYDPSKQKEQDFLHYLTQEPNFITPFILSCQSRNAKFSSIAIHCLHRLISAHGLPIGSLENILDSLIEASHLPLEIQLKVLQLLPTIYQTFGDQMNDTLVSKLLFICAVLQGPSKPQVVVNTAAATLQQLIIFIFDKVSNEDKLDDSHVIKSHPVKVDNDEKILVSDNVYDCYRIFDDLCSLIEHHKPCFLQFSYLTETFLLELIESILNNFTSVFIKHTEMGYLLRFRITPIFLRSLSIPTKEFSVVVRIARIVYLLIRKNLQILNIECEIVISLLNHMILNDLESPIWKKIIVLEIFNGIFQDFNLVEAIFKEYDYNQDRKHVLNDFLINSYCLINSAGSKKIMKFRSVLHPPVSNINRAQSSTATATGSGSSLPNQPSPMVAEFLIDGSPDKITFMDMLDKTNPPDIPDNYVYYLVLSCFNNLVEGIGKYVMNLSISEADKSTTRKLVKFLDNPDIIESDTLKSEVIFSKSLIEKNYKVLLSTFEVFLYSKLSNECFHNLIRSLQKLCYSSGILGLNQPRDDIIMLFSISTINNTDEFYSDQVQNNSGQVGDQNTRSASDFSAAAVEEKPGAKDSKSFGESLFSSLSSKFTTHATNINQNLSSLATTISNVTSNPSSPLFGAHGSNNNGQLVLHSRYINSRHLITLRALINLGISLGSSLGMNWKNIFITLQWVNYYINGPPEDFEKKFVYYNSKYGTMPVIKQNEIAVIQSSIKKLFDSSKDYSVSSFLVVLVNLVELSNISIDSDKSKDKERQLFDKIITSVFDSCDNNNGEKPDDKVKNSFLPIANINLSPCYYNKQYFMDLLQTLCELNSSRFLVECMETSDSALAFNNEEVFVEGEASMTSLKFVFNYLIGLSINRGLSSQFRIKSVTIFNSILKSISKEEFSNSGKEEHITNDGNAVEFKLLTFMFYLFQNIDQFQKHDDELFSQQQKRGDDENNNSLITIVAAPVLNCEFEIISRSLENLKDLLDMFGVGFHRSSWSLVFKIIDLSFEFFEYGDPSNLQKLSEVNASYGLMEKKSELTKLSFEILQLILGDFLTVLPLNIIKILINSIHRFANQGFDINISFSAISHFWQVSDYIRELLTTEIPEGSYEKGNEILIGTVNSEDDLINYVQNEINDDNDIPEKDSSEQKFVAYSCLWIYLLKVLVDISNNQKDQVRNGSIQTFFRILDSHGKHLSSWHLCYSIVISSLFTIRPKILRTANWEELSTIKQEWSETLILIMSGIVKFYDNYFADFDHLEIGVALEYWTGLIKYFEDILSLNWNNCDLKLYQSFNDLLAPFVGKQDDKTTAIPTEIIDLLFNFWSGRNVSYNITLNKHYQDSLTSLMRSFVPLSEILGTRMDGLKIKKSLNLLNSAVKYPILPTYFNDNVYPTDLQKSVLDNLKLITDNDDPEVQSDVILQLISNIVLPFSTRSQIKEQLSKNRLPKDTKVCSFVSLSYYSVIILESQVKRINDFKPLLQNQSMIILISSLLEPIKQNAKGILAGSKKKSLAASSSLKIDLSSAKELWVECIKIILFVVHQITGILAKDDAVDEINVDTKKTFWQLIVELYKTTLMVSSNNGDYEEFNVTTLQDLRSQIVPYISLRCFPEQLVDNFANYILDCSYVYEKDEIELSLLEETGGGGGGMAKKPEKDLDQIVENFVNFDFDNDIPLVKPLKYVERYKINLICLNDLIELCKIPEKQADDNEAEDEGKTIVWESQTLISQKVLPCLIIRTLYVLRKFISHGSLINQVPLSKIEKLEMIIVLKGLNDLIFNFNDATPQEKSKKYQQLSVILPLVIKMIPLCGKVRGISGLVESFFYDYNENSKKMMRISRR</sequence>
<organism evidence="7 8">
    <name type="scientific">Saccharomycopsis crataegensis</name>
    <dbReference type="NCBI Taxonomy" id="43959"/>
    <lineage>
        <taxon>Eukaryota</taxon>
        <taxon>Fungi</taxon>
        <taxon>Dikarya</taxon>
        <taxon>Ascomycota</taxon>
        <taxon>Saccharomycotina</taxon>
        <taxon>Saccharomycetes</taxon>
        <taxon>Saccharomycopsidaceae</taxon>
        <taxon>Saccharomycopsis</taxon>
    </lineage>
</organism>
<dbReference type="InterPro" id="IPR032691">
    <property type="entry name" value="Mon2/Sec7/BIG1-like_HUS"/>
</dbReference>
<dbReference type="RefSeq" id="XP_064852480.1">
    <property type="nucleotide sequence ID" value="XM_064996408.1"/>
</dbReference>
<dbReference type="GO" id="GO:0015031">
    <property type="term" value="P:protein transport"/>
    <property type="evidence" value="ECO:0007669"/>
    <property type="project" value="UniProtKB-KW"/>
</dbReference>
<protein>
    <submittedName>
        <fullName evidence="7">Mon2 protein</fullName>
    </submittedName>
</protein>
<dbReference type="EMBL" id="BTFZ01000006">
    <property type="protein sequence ID" value="GMM35480.1"/>
    <property type="molecule type" value="Genomic_DNA"/>
</dbReference>
<dbReference type="Proteomes" id="UP001360560">
    <property type="component" value="Unassembled WGS sequence"/>
</dbReference>
<evidence type="ECO:0000313" key="7">
    <source>
        <dbReference type="EMBL" id="GMM35480.1"/>
    </source>
</evidence>
<evidence type="ECO:0000256" key="2">
    <source>
        <dbReference type="ARBA" id="ARBA00022927"/>
    </source>
</evidence>
<dbReference type="GeneID" id="90073459"/>
<evidence type="ECO:0000256" key="1">
    <source>
        <dbReference type="ARBA" id="ARBA00022448"/>
    </source>
</evidence>
<name>A0AAV5QMB6_9ASCO</name>
<dbReference type="InterPro" id="IPR032817">
    <property type="entry name" value="Mon2_C"/>
</dbReference>